<proteinExistence type="predicted"/>
<organism evidence="1 2">
    <name type="scientific">Bipolaris victoriae (strain FI3)</name>
    <name type="common">Victoria blight of oats agent</name>
    <name type="synonym">Cochliobolus victoriae</name>
    <dbReference type="NCBI Taxonomy" id="930091"/>
    <lineage>
        <taxon>Eukaryota</taxon>
        <taxon>Fungi</taxon>
        <taxon>Dikarya</taxon>
        <taxon>Ascomycota</taxon>
        <taxon>Pezizomycotina</taxon>
        <taxon>Dothideomycetes</taxon>
        <taxon>Pleosporomycetidae</taxon>
        <taxon>Pleosporales</taxon>
        <taxon>Pleosporineae</taxon>
        <taxon>Pleosporaceae</taxon>
        <taxon>Bipolaris</taxon>
    </lineage>
</organism>
<dbReference type="GeneID" id="26255679"/>
<dbReference type="AlphaFoldDB" id="W7EH13"/>
<dbReference type="HOGENOM" id="CLU_1767868_0_0_1"/>
<evidence type="ECO:0000313" key="2">
    <source>
        <dbReference type="Proteomes" id="UP000054337"/>
    </source>
</evidence>
<evidence type="ECO:0000313" key="1">
    <source>
        <dbReference type="EMBL" id="EUN29988.1"/>
    </source>
</evidence>
<accession>W7EH13</accession>
<sequence>MPYTPAADAASRIALALEPRCHSSAPRFCVYACAQRGAAMILAMASIIYALSCMIEGGGTSARNIHRLGSWRGCGQDATGFLEEKHRPWSRKEAKIPDQTLIMLLSVFGYPTFGRGRDGGGRRGSM</sequence>
<dbReference type="EMBL" id="KI968709">
    <property type="protein sequence ID" value="EUN29988.1"/>
    <property type="molecule type" value="Genomic_DNA"/>
</dbReference>
<dbReference type="Proteomes" id="UP000054337">
    <property type="component" value="Unassembled WGS sequence"/>
</dbReference>
<name>W7EH13_BIPV3</name>
<dbReference type="RefSeq" id="XP_014559563.1">
    <property type="nucleotide sequence ID" value="XM_014704077.1"/>
</dbReference>
<dbReference type="OrthoDB" id="10359852at2759"/>
<keyword evidence="2" id="KW-1185">Reference proteome</keyword>
<protein>
    <submittedName>
        <fullName evidence="1">Uncharacterized protein</fullName>
    </submittedName>
</protein>
<gene>
    <name evidence="1" type="ORF">COCVIDRAFT_35342</name>
</gene>
<reference evidence="1 2" key="1">
    <citation type="journal article" date="2013" name="PLoS Genet.">
        <title>Comparative genome structure, secondary metabolite, and effector coding capacity across Cochliobolus pathogens.</title>
        <authorList>
            <person name="Condon B.J."/>
            <person name="Leng Y."/>
            <person name="Wu D."/>
            <person name="Bushley K.E."/>
            <person name="Ohm R.A."/>
            <person name="Otillar R."/>
            <person name="Martin J."/>
            <person name="Schackwitz W."/>
            <person name="Grimwood J."/>
            <person name="MohdZainudin N."/>
            <person name="Xue C."/>
            <person name="Wang R."/>
            <person name="Manning V.A."/>
            <person name="Dhillon B."/>
            <person name="Tu Z.J."/>
            <person name="Steffenson B.J."/>
            <person name="Salamov A."/>
            <person name="Sun H."/>
            <person name="Lowry S."/>
            <person name="LaButti K."/>
            <person name="Han J."/>
            <person name="Copeland A."/>
            <person name="Lindquist E."/>
            <person name="Barry K."/>
            <person name="Schmutz J."/>
            <person name="Baker S.E."/>
            <person name="Ciuffetti L.M."/>
            <person name="Grigoriev I.V."/>
            <person name="Zhong S."/>
            <person name="Turgeon B.G."/>
        </authorList>
    </citation>
    <scope>NUCLEOTIDE SEQUENCE [LARGE SCALE GENOMIC DNA]</scope>
    <source>
        <strain evidence="1 2">FI3</strain>
    </source>
</reference>